<dbReference type="Proteomes" id="UP000292702">
    <property type="component" value="Unassembled WGS sequence"/>
</dbReference>
<dbReference type="PANTHER" id="PTHR48104">
    <property type="entry name" value="METACASPASE-4"/>
    <property type="match status" value="1"/>
</dbReference>
<sequence length="854" mass="96829">MSCNKLQVREAVLYPSLASATGRYDKEDRVVPRHQIISMGLFGIGDSPNPRYLPHLWNEHVHPEGNVYFVRNSVPKIVTELNVYNESVRDMVTTWLDQNEDSLTSHNFSPSVELVLGSSDNYDSVWYYLVDHARRAHFWFEDVSTEQLGLRATVSEAHLRHVLEEEYWKHVEYFPSHELIGFDPRVDDLFDVLLHGRVDQRSSPVSTIPFQHGDLADFTDILKTAQDTGRLHSPYIRWIIARLWSPFCTQKANIHYAEETCRLSRDQSIIDLHTPPERRRFALASAMTFGAARRYQRDLGRLYVDEIAYLADWRKFFASCHREWMLCVALSFALLLCSLVSFISPYSIQALIMLSIVLCNASILSGVALLIRHQDDPTSSSVEDAVTYLDQAKKPESGFENRALVLSLPRACLLWALGTFSTHALAGFMLWMWMQPFGYIAVSALVLSAVAYQALSACRRFWAGRSCSREEDVEAQIEVKGTPNRTRAVNLQLDPVNRGKTHESRLEGLKPDDLLRKLMTIAAPLTLRVPRKKALLIAVGYPQLEPWDMNLPGTHRDPITARDLLLDVYDWKTEDITILMDDGKCVDPTRDNIMQAMEDLVADAQSGDQFVFMFSGHGGQVPDENDDEEDGYDEVIWPLDIKVNPADDKTYEENYILDDDIHKILIDSLPGETRLVMLFDCCHSGTAADLECTNGDECPVTPVTSSKSNGRILGNTKGLPANYTITSTVHKDYTEEVDTIYSPMSRMMSKSTTTVHNKPVLPFVTSWSACKDNQLTIEDVDGCFIAAFARALRQNPNQTHSEMLRSVTREMEKKTLEANAQYTVEGLEGPFTIVRPQLGSLYKIDEIYQHPLIL</sequence>
<accession>A0A4R0R2P9</accession>
<keyword evidence="2" id="KW-1133">Transmembrane helix</keyword>
<organism evidence="4 5">
    <name type="scientific">Steccherinum ochraceum</name>
    <dbReference type="NCBI Taxonomy" id="92696"/>
    <lineage>
        <taxon>Eukaryota</taxon>
        <taxon>Fungi</taxon>
        <taxon>Dikarya</taxon>
        <taxon>Basidiomycota</taxon>
        <taxon>Agaricomycotina</taxon>
        <taxon>Agaricomycetes</taxon>
        <taxon>Polyporales</taxon>
        <taxon>Steccherinaceae</taxon>
        <taxon>Steccherinum</taxon>
    </lineage>
</organism>
<evidence type="ECO:0000256" key="1">
    <source>
        <dbReference type="ARBA" id="ARBA00009005"/>
    </source>
</evidence>
<evidence type="ECO:0000256" key="2">
    <source>
        <dbReference type="SAM" id="Phobius"/>
    </source>
</evidence>
<comment type="caution">
    <text evidence="4">The sequence shown here is derived from an EMBL/GenBank/DDBJ whole genome shotgun (WGS) entry which is preliminary data.</text>
</comment>
<dbReference type="GO" id="GO:0006508">
    <property type="term" value="P:proteolysis"/>
    <property type="evidence" value="ECO:0007669"/>
    <property type="project" value="InterPro"/>
</dbReference>
<keyword evidence="5" id="KW-1185">Reference proteome</keyword>
<dbReference type="AlphaFoldDB" id="A0A4R0R2P9"/>
<keyword evidence="2" id="KW-0472">Membrane</keyword>
<dbReference type="InterPro" id="IPR011600">
    <property type="entry name" value="Pept_C14_caspase"/>
</dbReference>
<dbReference type="PANTHER" id="PTHR48104:SF30">
    <property type="entry name" value="METACASPASE-1"/>
    <property type="match status" value="1"/>
</dbReference>
<feature type="domain" description="Peptidase C14 caspase" evidence="3">
    <location>
        <begin position="531"/>
        <end position="818"/>
    </location>
</feature>
<dbReference type="GO" id="GO:0005737">
    <property type="term" value="C:cytoplasm"/>
    <property type="evidence" value="ECO:0007669"/>
    <property type="project" value="TreeGrafter"/>
</dbReference>
<dbReference type="Pfam" id="PF00656">
    <property type="entry name" value="Peptidase_C14"/>
    <property type="match status" value="1"/>
</dbReference>
<comment type="similarity">
    <text evidence="1">Belongs to the peptidase C14B family.</text>
</comment>
<dbReference type="EMBL" id="RWJN01000636">
    <property type="protein sequence ID" value="TCD60226.1"/>
    <property type="molecule type" value="Genomic_DNA"/>
</dbReference>
<name>A0A4R0R2P9_9APHY</name>
<feature type="transmembrane region" description="Helical" evidence="2">
    <location>
        <begin position="324"/>
        <end position="344"/>
    </location>
</feature>
<proteinExistence type="inferred from homology"/>
<feature type="transmembrane region" description="Helical" evidence="2">
    <location>
        <begin position="412"/>
        <end position="431"/>
    </location>
</feature>
<evidence type="ECO:0000259" key="3">
    <source>
        <dbReference type="Pfam" id="PF00656"/>
    </source>
</evidence>
<keyword evidence="2" id="KW-0812">Transmembrane</keyword>
<evidence type="ECO:0000313" key="5">
    <source>
        <dbReference type="Proteomes" id="UP000292702"/>
    </source>
</evidence>
<reference evidence="4 5" key="1">
    <citation type="submission" date="2018-11" db="EMBL/GenBank/DDBJ databases">
        <title>Genome assembly of Steccherinum ochraceum LE-BIN_3174, the white-rot fungus of the Steccherinaceae family (The Residual Polyporoid clade, Polyporales, Basidiomycota).</title>
        <authorList>
            <person name="Fedorova T.V."/>
            <person name="Glazunova O.A."/>
            <person name="Landesman E.O."/>
            <person name="Moiseenko K.V."/>
            <person name="Psurtseva N.V."/>
            <person name="Savinova O.S."/>
            <person name="Shakhova N.V."/>
            <person name="Tyazhelova T.V."/>
            <person name="Vasina D.V."/>
        </authorList>
    </citation>
    <scope>NUCLEOTIDE SEQUENCE [LARGE SCALE GENOMIC DNA]</scope>
    <source>
        <strain evidence="4 5">LE-BIN_3174</strain>
    </source>
</reference>
<feature type="transmembrane region" description="Helical" evidence="2">
    <location>
        <begin position="350"/>
        <end position="371"/>
    </location>
</feature>
<dbReference type="GO" id="GO:0004197">
    <property type="term" value="F:cysteine-type endopeptidase activity"/>
    <property type="evidence" value="ECO:0007669"/>
    <property type="project" value="InterPro"/>
</dbReference>
<protein>
    <recommendedName>
        <fullName evidence="3">Peptidase C14 caspase domain-containing protein</fullName>
    </recommendedName>
</protein>
<gene>
    <name evidence="4" type="ORF">EIP91_010534</name>
</gene>
<evidence type="ECO:0000313" key="4">
    <source>
        <dbReference type="EMBL" id="TCD60226.1"/>
    </source>
</evidence>
<dbReference type="Gene3D" id="3.40.50.12660">
    <property type="match status" value="1"/>
</dbReference>
<dbReference type="OrthoDB" id="3223806at2759"/>
<dbReference type="InterPro" id="IPR050452">
    <property type="entry name" value="Metacaspase"/>
</dbReference>